<feature type="compositionally biased region" description="Polar residues" evidence="1">
    <location>
        <begin position="86"/>
        <end position="98"/>
    </location>
</feature>
<feature type="region of interest" description="Disordered" evidence="1">
    <location>
        <begin position="1"/>
        <end position="102"/>
    </location>
</feature>
<protein>
    <recommendedName>
        <fullName evidence="2">FHA domain-containing protein</fullName>
    </recommendedName>
</protein>
<dbReference type="InParanoid" id="A0A2N3N4I7"/>
<dbReference type="PROSITE" id="PS50006">
    <property type="entry name" value="FHA_DOMAIN"/>
    <property type="match status" value="1"/>
</dbReference>
<gene>
    <name evidence="3" type="ORF">jhhlp_005952</name>
</gene>
<dbReference type="OrthoDB" id="5348546at2759"/>
<feature type="domain" description="FHA" evidence="2">
    <location>
        <begin position="118"/>
        <end position="171"/>
    </location>
</feature>
<feature type="compositionally biased region" description="Polar residues" evidence="1">
    <location>
        <begin position="253"/>
        <end position="263"/>
    </location>
</feature>
<dbReference type="STRING" id="41688.A0A2N3N4I7"/>
<feature type="compositionally biased region" description="Polar residues" evidence="1">
    <location>
        <begin position="349"/>
        <end position="364"/>
    </location>
</feature>
<reference evidence="3 4" key="1">
    <citation type="journal article" date="2017" name="G3 (Bethesda)">
        <title>First Draft Genome Sequence of the Pathogenic Fungus Lomentospora prolificans (Formerly Scedosporium prolificans).</title>
        <authorList>
            <person name="Luo R."/>
            <person name="Zimin A."/>
            <person name="Workman R."/>
            <person name="Fan Y."/>
            <person name="Pertea G."/>
            <person name="Grossman N."/>
            <person name="Wear M.P."/>
            <person name="Jia B."/>
            <person name="Miller H."/>
            <person name="Casadevall A."/>
            <person name="Timp W."/>
            <person name="Zhang S.X."/>
            <person name="Salzberg S.L."/>
        </authorList>
    </citation>
    <scope>NUCLEOTIDE SEQUENCE [LARGE SCALE GENOMIC DNA]</scope>
    <source>
        <strain evidence="3 4">JHH-5317</strain>
    </source>
</reference>
<feature type="region of interest" description="Disordered" evidence="1">
    <location>
        <begin position="302"/>
        <end position="407"/>
    </location>
</feature>
<feature type="compositionally biased region" description="Acidic residues" evidence="1">
    <location>
        <begin position="322"/>
        <end position="337"/>
    </location>
</feature>
<dbReference type="FunCoup" id="A0A2N3N4I7">
    <property type="interactions" value="372"/>
</dbReference>
<feature type="compositionally biased region" description="Polar residues" evidence="1">
    <location>
        <begin position="302"/>
        <end position="321"/>
    </location>
</feature>
<accession>A0A2N3N4I7</accession>
<dbReference type="InterPro" id="IPR000253">
    <property type="entry name" value="FHA_dom"/>
</dbReference>
<evidence type="ECO:0000256" key="1">
    <source>
        <dbReference type="SAM" id="MobiDB-lite"/>
    </source>
</evidence>
<feature type="compositionally biased region" description="Polar residues" evidence="1">
    <location>
        <begin position="1"/>
        <end position="12"/>
    </location>
</feature>
<proteinExistence type="predicted"/>
<evidence type="ECO:0000313" key="4">
    <source>
        <dbReference type="Proteomes" id="UP000233524"/>
    </source>
</evidence>
<organism evidence="3 4">
    <name type="scientific">Lomentospora prolificans</name>
    <dbReference type="NCBI Taxonomy" id="41688"/>
    <lineage>
        <taxon>Eukaryota</taxon>
        <taxon>Fungi</taxon>
        <taxon>Dikarya</taxon>
        <taxon>Ascomycota</taxon>
        <taxon>Pezizomycotina</taxon>
        <taxon>Sordariomycetes</taxon>
        <taxon>Hypocreomycetidae</taxon>
        <taxon>Microascales</taxon>
        <taxon>Microascaceae</taxon>
        <taxon>Lomentospora</taxon>
    </lineage>
</organism>
<dbReference type="VEuPathDB" id="FungiDB:jhhlp_005952"/>
<dbReference type="CDD" id="cd22699">
    <property type="entry name" value="FHA_PLM2-like"/>
    <property type="match status" value="1"/>
</dbReference>
<keyword evidence="4" id="KW-1185">Reference proteome</keyword>
<dbReference type="AlphaFoldDB" id="A0A2N3N4I7"/>
<name>A0A2N3N4I7_9PEZI</name>
<dbReference type="EMBL" id="NLAX01000701">
    <property type="protein sequence ID" value="PKS07350.1"/>
    <property type="molecule type" value="Genomic_DNA"/>
</dbReference>
<sequence>MDSSPQSKNTEPTLPPPAAGTKRPAPTLLPPFEPLSSSPGLPRPAKRQARAGSIGGSAYLKYPTPIPTSSTGILSSSPPGVRRNSRPQALTHSQSSVSERAPLSAVPSIVLNGNGETLLMGRSSNSSNYQLSANRLVSRVHVKARYIPASSPLEPNKIEILCNGWNGLKLHCQGRTYELWKGDSFTSETEGTEIMLDVQDARVMIQWPKRDTPSNLSDSSWDDSPRSRAAPGSVLQSSPLRRSTRIESPESPTPATNLLSSKRLQMLLPDDKENDTRGENVEIYVDPSSDEGEAVQQSIEVVQDPNSSHSTDMTHSFSSDLSEPDDDDENDPDEENDPIVHSFGPFGANLSNRLASITASSPKVNKSPKRSRVPPVCEQRDLAPRSPTIKSEKDRSTTASAEPEAEYSNPVVSNHVINQLAYSRLSSTPLSTIMHNLPIEEQKTVTKAQLQKLIESTICIGIIERQGKDAAGKPLESEYYYVPEHDTDEQRRAAVVDGLRKPSLRACRKQHKQYYWKRPKTP</sequence>
<feature type="compositionally biased region" description="Polar residues" evidence="1">
    <location>
        <begin position="67"/>
        <end position="78"/>
    </location>
</feature>
<evidence type="ECO:0000313" key="3">
    <source>
        <dbReference type="EMBL" id="PKS07350.1"/>
    </source>
</evidence>
<feature type="region of interest" description="Disordered" evidence="1">
    <location>
        <begin position="207"/>
        <end position="263"/>
    </location>
</feature>
<comment type="caution">
    <text evidence="3">The sequence shown here is derived from an EMBL/GenBank/DDBJ whole genome shotgun (WGS) entry which is preliminary data.</text>
</comment>
<dbReference type="Proteomes" id="UP000233524">
    <property type="component" value="Unassembled WGS sequence"/>
</dbReference>
<evidence type="ECO:0000259" key="2">
    <source>
        <dbReference type="PROSITE" id="PS50006"/>
    </source>
</evidence>